<proteinExistence type="predicted"/>
<comment type="caution">
    <text evidence="2">The sequence shown here is derived from an EMBL/GenBank/DDBJ whole genome shotgun (WGS) entry which is preliminary data.</text>
</comment>
<evidence type="ECO:0000256" key="1">
    <source>
        <dbReference type="SAM" id="MobiDB-lite"/>
    </source>
</evidence>
<dbReference type="RefSeq" id="WP_344516700.1">
    <property type="nucleotide sequence ID" value="NZ_BAAATU010000041.1"/>
</dbReference>
<sequence>MTEHQHAGESTEFTRYLRDVVALLDPGGGWYGVFRRRDPAGMRACLDGTEIPPWDVMESLLRDLAAVCGTAHARRESVRGAELYAASVAARDRRPGGRQLLVERLELMRREQTYAARRIRAADAGGPTAPDPQALAWARDDHERATARCSELRARLAAVPVPKGWFRAEGPDRRGEAGPAYGDPSGTEEAGRAAGTAHAHAPVSAPESVPEVPAPRAAAAGRGKPRGARFAGLDMDDTDDIPAAAAPVPPTPPNTAAAPRGARFAAVAPAVGDASAASARTDVPDPEARPAAAAVVERLIRLRAEGRSGEAHVVLCEAAGWPAARLPVLAVELHRAGLDADWATLLWEVSALPPAELASAAGALNAAGRPDDCGQLLRQGVARPAGEIADAAVALERAGQGAQARALLGAFVRVRTPQDAARVAAGDPRRLVPHLLAEARAVSLARERDVVHALRVAGIIGAP</sequence>
<dbReference type="Proteomes" id="UP001596200">
    <property type="component" value="Unassembled WGS sequence"/>
</dbReference>
<feature type="region of interest" description="Disordered" evidence="1">
    <location>
        <begin position="165"/>
        <end position="258"/>
    </location>
</feature>
<protein>
    <recommendedName>
        <fullName evidence="4">UL36 very large tegument protein</fullName>
    </recommendedName>
</protein>
<evidence type="ECO:0000313" key="2">
    <source>
        <dbReference type="EMBL" id="MFC5918071.1"/>
    </source>
</evidence>
<name>A0ABW1GW93_9ACTN</name>
<keyword evidence="3" id="KW-1185">Reference proteome</keyword>
<accession>A0ABW1GW93</accession>
<evidence type="ECO:0008006" key="4">
    <source>
        <dbReference type="Google" id="ProtNLM"/>
    </source>
</evidence>
<reference evidence="3" key="1">
    <citation type="journal article" date="2019" name="Int. J. Syst. Evol. Microbiol.">
        <title>The Global Catalogue of Microorganisms (GCM) 10K type strain sequencing project: providing services to taxonomists for standard genome sequencing and annotation.</title>
        <authorList>
            <consortium name="The Broad Institute Genomics Platform"/>
            <consortium name="The Broad Institute Genome Sequencing Center for Infectious Disease"/>
            <person name="Wu L."/>
            <person name="Ma J."/>
        </authorList>
    </citation>
    <scope>NUCLEOTIDE SEQUENCE [LARGE SCALE GENOMIC DNA]</scope>
    <source>
        <strain evidence="3">JCM 4147</strain>
    </source>
</reference>
<organism evidence="2 3">
    <name type="scientific">Streptomyces pulveraceus</name>
    <dbReference type="NCBI Taxonomy" id="68258"/>
    <lineage>
        <taxon>Bacteria</taxon>
        <taxon>Bacillati</taxon>
        <taxon>Actinomycetota</taxon>
        <taxon>Actinomycetes</taxon>
        <taxon>Kitasatosporales</taxon>
        <taxon>Streptomycetaceae</taxon>
        <taxon>Streptomyces</taxon>
    </lineage>
</organism>
<gene>
    <name evidence="2" type="ORF">ACFP1B_32265</name>
</gene>
<dbReference type="EMBL" id="JBHSPU010000032">
    <property type="protein sequence ID" value="MFC5918071.1"/>
    <property type="molecule type" value="Genomic_DNA"/>
</dbReference>
<evidence type="ECO:0000313" key="3">
    <source>
        <dbReference type="Proteomes" id="UP001596200"/>
    </source>
</evidence>
<feature type="compositionally biased region" description="Low complexity" evidence="1">
    <location>
        <begin position="192"/>
        <end position="232"/>
    </location>
</feature>